<feature type="transmembrane region" description="Helical" evidence="1">
    <location>
        <begin position="134"/>
        <end position="152"/>
    </location>
</feature>
<sequence>MLHYILQTIVFQLFFLLVYDVFLNKETFFNWNRIYLLGTAVLSILLPFIKIKYLKETLPTEYIEALPVVILGQESTEVNVPIALDAVTIVPTMPFWEIILYIGIVIALAFFLFKLSRILFFVFKNPKQRISKAFIVSLLNSSAAFSFFHYIFLGEHIREADKQTIVKHELVHVTQRHTIDLMFFEMLRVFFWFNPLVYMYQIRMATLHEYIADAHAVKYQDKNQYYQNLLSEVFDTKHISFINTFFNQSLIKKRIVMLSKSRSKQINLIKYVLLIPVVFGMLVYTSAEAQKEGYNITTQQIDDDGQYQELDDEELKEKLYSNILEMEKAGMTFTEILIAYKPKSDLYIISRVDYYKSQMADKYMLDKGETPVKDLSKQQKMTYADYLAYKKTDAAKLLWESDIKDGILRLVVSDRKKLTDAEKARKKSKIELLKKDDNFRGLLTTDGKLSTVFYKKGNSKENKNEESELIMLNEVEVPFALVDQAPVFPGCEALASNTEKRNCMSGKIQEYLARNFNADIANTLGLTGRQRINVIFKIDTKGDVIGIRSRAPHPDLEAEAIRVIKSLPKITPGKQRGQNVIVPYTLPIIFQVQDKSVVDETVIVAYGENNKVDASTDKRHENNTDQDIEVPFAVIDQVPVFPGCEGLTANEEKKRCMSDKISGFVNHKFNTDIATVLGLTGRQRINVIFKIDAEGNITGIRSRAPHPELEKEAVRVISLLPKMTPGQHNGKNVTVPYSLPIVFEVDNTQLLDETAIVGYADDSVNNSIPFAVVNKAPTFPECASLDNESEQKDCTITQIQEHVNRNFNTDLAKSLGLKGKLRINVVFRITKEGAIAIERSRAPHPELEAEAIRVIKSMPKLIPGEHEGEKVDVLYSLPIIFQVQK</sequence>
<reference evidence="4" key="1">
    <citation type="submission" date="2020-12" db="EMBL/GenBank/DDBJ databases">
        <title>Snuella sp. nov., isolated from sediment in Incheon.</title>
        <authorList>
            <person name="Kim W."/>
        </authorList>
    </citation>
    <scope>NUCLEOTIDE SEQUENCE</scope>
    <source>
        <strain evidence="4">CAU 1569</strain>
    </source>
</reference>
<keyword evidence="1" id="KW-1133">Transmembrane helix</keyword>
<dbReference type="InterPro" id="IPR037682">
    <property type="entry name" value="TonB_C"/>
</dbReference>
<dbReference type="Gene3D" id="3.30.1150.10">
    <property type="match status" value="3"/>
</dbReference>
<dbReference type="InterPro" id="IPR008756">
    <property type="entry name" value="Peptidase_M56"/>
</dbReference>
<dbReference type="PANTHER" id="PTHR33446">
    <property type="entry name" value="PROTEIN TONB-RELATED"/>
    <property type="match status" value="1"/>
</dbReference>
<dbReference type="Proteomes" id="UP000610931">
    <property type="component" value="Unassembled WGS sequence"/>
</dbReference>
<dbReference type="SUPFAM" id="SSF74653">
    <property type="entry name" value="TolA/TonB C-terminal domain"/>
    <property type="match status" value="2"/>
</dbReference>
<evidence type="ECO:0000259" key="3">
    <source>
        <dbReference type="Pfam" id="PF05569"/>
    </source>
</evidence>
<dbReference type="InterPro" id="IPR051045">
    <property type="entry name" value="TonB-dependent_transducer"/>
</dbReference>
<name>A0A8J7IH87_9FLAO</name>
<dbReference type="PANTHER" id="PTHR33446:SF2">
    <property type="entry name" value="PROTEIN TONB"/>
    <property type="match status" value="1"/>
</dbReference>
<protein>
    <submittedName>
        <fullName evidence="4">Energy transducer TonB</fullName>
    </submittedName>
</protein>
<feature type="domain" description="TonB C-terminal" evidence="2">
    <location>
        <begin position="531"/>
        <end position="591"/>
    </location>
</feature>
<dbReference type="RefSeq" id="WP_199114525.1">
    <property type="nucleotide sequence ID" value="NZ_JAELVQ010000006.1"/>
</dbReference>
<keyword evidence="1" id="KW-0472">Membrane</keyword>
<feature type="transmembrane region" description="Helical" evidence="1">
    <location>
        <begin position="181"/>
        <end position="200"/>
    </location>
</feature>
<feature type="transmembrane region" description="Helical" evidence="1">
    <location>
        <begin position="6"/>
        <end position="22"/>
    </location>
</feature>
<keyword evidence="1" id="KW-0812">Transmembrane</keyword>
<comment type="caution">
    <text evidence="4">The sequence shown here is derived from an EMBL/GenBank/DDBJ whole genome shotgun (WGS) entry which is preliminary data.</text>
</comment>
<dbReference type="AlphaFoldDB" id="A0A8J7IH87"/>
<proteinExistence type="predicted"/>
<feature type="transmembrane region" description="Helical" evidence="1">
    <location>
        <begin position="268"/>
        <end position="287"/>
    </location>
</feature>
<organism evidence="4 5">
    <name type="scientific">Snuella sedimenti</name>
    <dbReference type="NCBI Taxonomy" id="2798802"/>
    <lineage>
        <taxon>Bacteria</taxon>
        <taxon>Pseudomonadati</taxon>
        <taxon>Bacteroidota</taxon>
        <taxon>Flavobacteriia</taxon>
        <taxon>Flavobacteriales</taxon>
        <taxon>Flavobacteriaceae</taxon>
        <taxon>Snuella</taxon>
    </lineage>
</organism>
<evidence type="ECO:0000256" key="1">
    <source>
        <dbReference type="SAM" id="Phobius"/>
    </source>
</evidence>
<keyword evidence="5" id="KW-1185">Reference proteome</keyword>
<accession>A0A8J7IH87</accession>
<dbReference type="GO" id="GO:0055085">
    <property type="term" value="P:transmembrane transport"/>
    <property type="evidence" value="ECO:0007669"/>
    <property type="project" value="InterPro"/>
</dbReference>
<dbReference type="GO" id="GO:0031992">
    <property type="term" value="F:energy transducer activity"/>
    <property type="evidence" value="ECO:0007669"/>
    <property type="project" value="TreeGrafter"/>
</dbReference>
<evidence type="ECO:0000259" key="2">
    <source>
        <dbReference type="Pfam" id="PF03544"/>
    </source>
</evidence>
<feature type="domain" description="TonB C-terminal" evidence="2">
    <location>
        <begin position="685"/>
        <end position="744"/>
    </location>
</feature>
<feature type="transmembrane region" description="Helical" evidence="1">
    <location>
        <begin position="98"/>
        <end position="122"/>
    </location>
</feature>
<evidence type="ECO:0000313" key="4">
    <source>
        <dbReference type="EMBL" id="MBJ6367756.1"/>
    </source>
</evidence>
<dbReference type="CDD" id="cd07341">
    <property type="entry name" value="M56_BlaR1_MecR1_like"/>
    <property type="match status" value="1"/>
</dbReference>
<dbReference type="Pfam" id="PF05569">
    <property type="entry name" value="Peptidase_M56"/>
    <property type="match status" value="1"/>
</dbReference>
<feature type="domain" description="Peptidase M56" evidence="3">
    <location>
        <begin position="155"/>
        <end position="258"/>
    </location>
</feature>
<dbReference type="Pfam" id="PF03544">
    <property type="entry name" value="TonB_C"/>
    <property type="match status" value="2"/>
</dbReference>
<feature type="transmembrane region" description="Helical" evidence="1">
    <location>
        <begin position="34"/>
        <end position="51"/>
    </location>
</feature>
<evidence type="ECO:0000313" key="5">
    <source>
        <dbReference type="Proteomes" id="UP000610931"/>
    </source>
</evidence>
<dbReference type="GO" id="GO:0098797">
    <property type="term" value="C:plasma membrane protein complex"/>
    <property type="evidence" value="ECO:0007669"/>
    <property type="project" value="TreeGrafter"/>
</dbReference>
<gene>
    <name evidence="4" type="ORF">JF259_06630</name>
</gene>
<dbReference type="EMBL" id="JAELVQ010000006">
    <property type="protein sequence ID" value="MBJ6367756.1"/>
    <property type="molecule type" value="Genomic_DNA"/>
</dbReference>